<name>A0A455VN92_9GAMM</name>
<organism evidence="1 2">
    <name type="scientific">Serratia symbiotica</name>
    <dbReference type="NCBI Taxonomy" id="138074"/>
    <lineage>
        <taxon>Bacteria</taxon>
        <taxon>Pseudomonadati</taxon>
        <taxon>Pseudomonadota</taxon>
        <taxon>Gammaproteobacteria</taxon>
        <taxon>Enterobacterales</taxon>
        <taxon>Yersiniaceae</taxon>
        <taxon>Serratia</taxon>
    </lineage>
</organism>
<evidence type="ECO:0000313" key="2">
    <source>
        <dbReference type="Proteomes" id="UP000324392"/>
    </source>
</evidence>
<accession>A0A455VN92</accession>
<reference evidence="1 2" key="1">
    <citation type="submission" date="2019-03" db="EMBL/GenBank/DDBJ databases">
        <title>The genome sequence of Candidatus Serratia symbiotica strain IS.</title>
        <authorList>
            <person name="Nikoh N."/>
            <person name="Koga R."/>
            <person name="Oshima K."/>
            <person name="Hattori M."/>
            <person name="Fukatsu T."/>
        </authorList>
    </citation>
    <scope>NUCLEOTIDE SEQUENCE [LARGE SCALE GENOMIC DNA]</scope>
    <source>
        <strain evidence="1 2">IS</strain>
    </source>
</reference>
<protein>
    <submittedName>
        <fullName evidence="1">Uncharacterized protein</fullName>
    </submittedName>
</protein>
<dbReference type="AlphaFoldDB" id="A0A455VN92"/>
<sequence length="38" mass="4668">MFIILDVLAKEILYRYHPRNFRIFDLSMCIADFLFADR</sequence>
<proteinExistence type="predicted"/>
<evidence type="ECO:0000313" key="1">
    <source>
        <dbReference type="EMBL" id="BBI91455.1"/>
    </source>
</evidence>
<gene>
    <name evidence="1" type="ORF">SSYIS1_06640</name>
</gene>
<dbReference type="Proteomes" id="UP000324392">
    <property type="component" value="Chromosome"/>
</dbReference>
<dbReference type="EMBL" id="AP019531">
    <property type="protein sequence ID" value="BBI91455.1"/>
    <property type="molecule type" value="Genomic_DNA"/>
</dbReference>